<proteinExistence type="inferred from homology"/>
<evidence type="ECO:0000256" key="2">
    <source>
        <dbReference type="ARBA" id="ARBA00006779"/>
    </source>
</evidence>
<gene>
    <name evidence="8" type="ORF">RB653_001178</name>
</gene>
<name>A0AAN7YR97_9MYCE</name>
<feature type="transmembrane region" description="Helical" evidence="6">
    <location>
        <begin position="86"/>
        <end position="106"/>
    </location>
</feature>
<sequence length="287" mass="33836">MVLKFLNYDIIHLVLSFLYFLLSIFCVFSFIKRPKKQQNTQQLVFYPLLFLGVIVRSVFMFLQPFVRERSIVIPNQANVLLNSLPSFTFFSTYLIVLFIWVEIYMISYGTMMRSIKNLPIIFNISTCIMYIALIILYILDFTLYRLDYNTVSTFTTLPEIIIGYYDVGCFILASVLFLFFGISLVVKFRHQQKNFAENKRKVILKRITFLTGLICCCFLLRAAITCFALIDLHLISGYWWWFDGAYFTVLEILPLWIMLYLLQMDRNKTRIPSEYNEKTSLINSNSA</sequence>
<feature type="transmembrane region" description="Helical" evidence="6">
    <location>
        <begin position="43"/>
        <end position="66"/>
    </location>
</feature>
<dbReference type="PANTHER" id="PTHR31142">
    <property type="entry name" value="TOBAMOVIRUS MULTIPLICATION PROTEIN 1-LIKE ISOFORM X1"/>
    <property type="match status" value="1"/>
</dbReference>
<protein>
    <recommendedName>
        <fullName evidence="7">THH1/TOM1/TOM3 domain-containing protein</fullName>
    </recommendedName>
</protein>
<evidence type="ECO:0000256" key="1">
    <source>
        <dbReference type="ARBA" id="ARBA00004127"/>
    </source>
</evidence>
<keyword evidence="4 6" id="KW-1133">Transmembrane helix</keyword>
<evidence type="ECO:0000256" key="6">
    <source>
        <dbReference type="SAM" id="Phobius"/>
    </source>
</evidence>
<dbReference type="EMBL" id="JAVFKY010000002">
    <property type="protein sequence ID" value="KAK5581149.1"/>
    <property type="molecule type" value="Genomic_DNA"/>
</dbReference>
<organism evidence="8 9">
    <name type="scientific">Dictyostelium firmibasis</name>
    <dbReference type="NCBI Taxonomy" id="79012"/>
    <lineage>
        <taxon>Eukaryota</taxon>
        <taxon>Amoebozoa</taxon>
        <taxon>Evosea</taxon>
        <taxon>Eumycetozoa</taxon>
        <taxon>Dictyostelia</taxon>
        <taxon>Dictyosteliales</taxon>
        <taxon>Dictyosteliaceae</taxon>
        <taxon>Dictyostelium</taxon>
    </lineage>
</organism>
<feature type="transmembrane region" description="Helical" evidence="6">
    <location>
        <begin position="238"/>
        <end position="262"/>
    </location>
</feature>
<evidence type="ECO:0000313" key="8">
    <source>
        <dbReference type="EMBL" id="KAK5581149.1"/>
    </source>
</evidence>
<dbReference type="Proteomes" id="UP001344447">
    <property type="component" value="Unassembled WGS sequence"/>
</dbReference>
<reference evidence="8 9" key="1">
    <citation type="submission" date="2023-11" db="EMBL/GenBank/DDBJ databases">
        <title>Dfirmibasis_genome.</title>
        <authorList>
            <person name="Edelbroek B."/>
            <person name="Kjellin J."/>
            <person name="Jerlstrom-Hultqvist J."/>
            <person name="Soderbom F."/>
        </authorList>
    </citation>
    <scope>NUCLEOTIDE SEQUENCE [LARGE SCALE GENOMIC DNA]</scope>
    <source>
        <strain evidence="8 9">TNS-C-14</strain>
    </source>
</reference>
<feature type="domain" description="THH1/TOM1/TOM3" evidence="7">
    <location>
        <begin position="9"/>
        <end position="264"/>
    </location>
</feature>
<dbReference type="GO" id="GO:0012505">
    <property type="term" value="C:endomembrane system"/>
    <property type="evidence" value="ECO:0007669"/>
    <property type="project" value="UniProtKB-SubCell"/>
</dbReference>
<evidence type="ECO:0000256" key="3">
    <source>
        <dbReference type="ARBA" id="ARBA00022692"/>
    </source>
</evidence>
<evidence type="ECO:0000313" key="9">
    <source>
        <dbReference type="Proteomes" id="UP001344447"/>
    </source>
</evidence>
<evidence type="ECO:0000256" key="5">
    <source>
        <dbReference type="ARBA" id="ARBA00023136"/>
    </source>
</evidence>
<feature type="transmembrane region" description="Helical" evidence="6">
    <location>
        <begin position="162"/>
        <end position="186"/>
    </location>
</feature>
<keyword evidence="3 6" id="KW-0812">Transmembrane</keyword>
<evidence type="ECO:0000259" key="7">
    <source>
        <dbReference type="Pfam" id="PF06454"/>
    </source>
</evidence>
<accession>A0AAN7YR97</accession>
<feature type="transmembrane region" description="Helical" evidence="6">
    <location>
        <begin position="118"/>
        <end position="139"/>
    </location>
</feature>
<evidence type="ECO:0000256" key="4">
    <source>
        <dbReference type="ARBA" id="ARBA00022989"/>
    </source>
</evidence>
<dbReference type="InterPro" id="IPR009457">
    <property type="entry name" value="THH1/TOM1/TOM3_dom"/>
</dbReference>
<keyword evidence="5 6" id="KW-0472">Membrane</keyword>
<dbReference type="Pfam" id="PF06454">
    <property type="entry name" value="THH1_TOM1-3_dom"/>
    <property type="match status" value="1"/>
</dbReference>
<comment type="caution">
    <text evidence="8">The sequence shown here is derived from an EMBL/GenBank/DDBJ whole genome shotgun (WGS) entry which is preliminary data.</text>
</comment>
<comment type="similarity">
    <text evidence="2">Belongs to the plant tobamovirus multiplication TOM1 protein family.</text>
</comment>
<keyword evidence="9" id="KW-1185">Reference proteome</keyword>
<dbReference type="AlphaFoldDB" id="A0AAN7YR97"/>
<dbReference type="PANTHER" id="PTHR31142:SF2">
    <property type="entry name" value="THH1_TOM1_TOM3 DOMAIN-CONTAINING PROTEIN"/>
    <property type="match status" value="1"/>
</dbReference>
<feature type="transmembrane region" description="Helical" evidence="6">
    <location>
        <begin position="207"/>
        <end position="232"/>
    </location>
</feature>
<comment type="subcellular location">
    <subcellularLocation>
        <location evidence="1">Endomembrane system</location>
        <topology evidence="1">Multi-pass membrane protein</topology>
    </subcellularLocation>
</comment>
<feature type="transmembrane region" description="Helical" evidence="6">
    <location>
        <begin position="12"/>
        <end position="31"/>
    </location>
</feature>
<dbReference type="InterPro" id="IPR040226">
    <property type="entry name" value="THH1/TOM1/TOM3"/>
</dbReference>